<dbReference type="EMBL" id="OANT01000002">
    <property type="protein sequence ID" value="SNX44262.1"/>
    <property type="molecule type" value="Genomic_DNA"/>
</dbReference>
<organism evidence="1 2">
    <name type="scientific">Acinetobacter puyangensis</name>
    <dbReference type="NCBI Taxonomy" id="1096779"/>
    <lineage>
        <taxon>Bacteria</taxon>
        <taxon>Pseudomonadati</taxon>
        <taxon>Pseudomonadota</taxon>
        <taxon>Gammaproteobacteria</taxon>
        <taxon>Moraxellales</taxon>
        <taxon>Moraxellaceae</taxon>
        <taxon>Acinetobacter</taxon>
    </lineage>
</organism>
<proteinExistence type="predicted"/>
<gene>
    <name evidence="1" type="ORF">SAMN05421731_102423</name>
</gene>
<accession>A0A240E6N3</accession>
<dbReference type="AlphaFoldDB" id="A0A240E6N3"/>
<dbReference type="Proteomes" id="UP000219042">
    <property type="component" value="Unassembled WGS sequence"/>
</dbReference>
<protein>
    <submittedName>
        <fullName evidence="1">Uncharacterized protein</fullName>
    </submittedName>
</protein>
<keyword evidence="2" id="KW-1185">Reference proteome</keyword>
<reference evidence="2" key="1">
    <citation type="submission" date="2016-09" db="EMBL/GenBank/DDBJ databases">
        <authorList>
            <person name="Varghese N."/>
            <person name="Submissions S."/>
        </authorList>
    </citation>
    <scope>NUCLEOTIDE SEQUENCE [LARGE SCALE GENOMIC DNA]</scope>
    <source>
        <strain evidence="2">ANC 4466</strain>
    </source>
</reference>
<evidence type="ECO:0000313" key="1">
    <source>
        <dbReference type="EMBL" id="SNX44262.1"/>
    </source>
</evidence>
<evidence type="ECO:0000313" key="2">
    <source>
        <dbReference type="Proteomes" id="UP000219042"/>
    </source>
</evidence>
<sequence length="33" mass="3728">MKSANLTDMHVHSVLLKIKTPWQLVGRQGLLLV</sequence>
<name>A0A240E6N3_9GAMM</name>